<proteinExistence type="predicted"/>
<dbReference type="Proteomes" id="UP000323000">
    <property type="component" value="Chromosome 1"/>
</dbReference>
<evidence type="ECO:0000313" key="3">
    <source>
        <dbReference type="Proteomes" id="UP000323000"/>
    </source>
</evidence>
<dbReference type="PANTHER" id="PTHR46067:SF24">
    <property type="entry name" value="ACYL-COA N-ACYLTRANSFERASES (NAT) SUPERFAMILY PROTEIN"/>
    <property type="match status" value="1"/>
</dbReference>
<dbReference type="PROSITE" id="PS51186">
    <property type="entry name" value="GNAT"/>
    <property type="match status" value="1"/>
</dbReference>
<evidence type="ECO:0000259" key="1">
    <source>
        <dbReference type="PROSITE" id="PS51186"/>
    </source>
</evidence>
<dbReference type="GO" id="GO:0016747">
    <property type="term" value="F:acyltransferase activity, transferring groups other than amino-acyl groups"/>
    <property type="evidence" value="ECO:0007669"/>
    <property type="project" value="InterPro"/>
</dbReference>
<name>A0A5C7IS41_9ROSI</name>
<sequence>MARTHNDMKSDSKLTHEKDVIEMEITLRPYQLSDVDDFMEWANDDQVIRSSRLRHYTTYEDALTYLQEEAIPHPWYRAICLDDHPVSFVSVKPGSDHQRCRGLISYALGSKYWGQGITTVAVKLAVPFVFEEFPDMQRLQAIVDVDNKASERVLEKAGFIKEGVFRKYVIVKGKTIDAAVYSLLSSD</sequence>
<evidence type="ECO:0000313" key="2">
    <source>
        <dbReference type="EMBL" id="TXG72081.1"/>
    </source>
</evidence>
<dbReference type="Pfam" id="PF13302">
    <property type="entry name" value="Acetyltransf_3"/>
    <property type="match status" value="1"/>
</dbReference>
<comment type="caution">
    <text evidence="2">The sequence shown here is derived from an EMBL/GenBank/DDBJ whole genome shotgun (WGS) entry which is preliminary data.</text>
</comment>
<accession>A0A5C7IS41</accession>
<dbReference type="PANTHER" id="PTHR46067">
    <property type="entry name" value="ACYL-COA N-ACYLTRANSFERASES (NAT) SUPERFAMILY PROTEIN"/>
    <property type="match status" value="1"/>
</dbReference>
<protein>
    <recommendedName>
        <fullName evidence="1">N-acetyltransferase domain-containing protein</fullName>
    </recommendedName>
</protein>
<dbReference type="Gene3D" id="3.40.630.30">
    <property type="match status" value="1"/>
</dbReference>
<organism evidence="2 3">
    <name type="scientific">Acer yangbiense</name>
    <dbReference type="NCBI Taxonomy" id="1000413"/>
    <lineage>
        <taxon>Eukaryota</taxon>
        <taxon>Viridiplantae</taxon>
        <taxon>Streptophyta</taxon>
        <taxon>Embryophyta</taxon>
        <taxon>Tracheophyta</taxon>
        <taxon>Spermatophyta</taxon>
        <taxon>Magnoliopsida</taxon>
        <taxon>eudicotyledons</taxon>
        <taxon>Gunneridae</taxon>
        <taxon>Pentapetalae</taxon>
        <taxon>rosids</taxon>
        <taxon>malvids</taxon>
        <taxon>Sapindales</taxon>
        <taxon>Sapindaceae</taxon>
        <taxon>Hippocastanoideae</taxon>
        <taxon>Acereae</taxon>
        <taxon>Acer</taxon>
    </lineage>
</organism>
<dbReference type="AlphaFoldDB" id="A0A5C7IS41"/>
<dbReference type="EMBL" id="VAHF01000001">
    <property type="protein sequence ID" value="TXG72081.1"/>
    <property type="molecule type" value="Genomic_DNA"/>
</dbReference>
<dbReference type="OrthoDB" id="630895at2759"/>
<dbReference type="InterPro" id="IPR000182">
    <property type="entry name" value="GNAT_dom"/>
</dbReference>
<dbReference type="InterPro" id="IPR016181">
    <property type="entry name" value="Acyl_CoA_acyltransferase"/>
</dbReference>
<reference evidence="3" key="1">
    <citation type="journal article" date="2019" name="Gigascience">
        <title>De novo genome assembly of the endangered Acer yangbiense, a plant species with extremely small populations endemic to Yunnan Province, China.</title>
        <authorList>
            <person name="Yang J."/>
            <person name="Wariss H.M."/>
            <person name="Tao L."/>
            <person name="Zhang R."/>
            <person name="Yun Q."/>
            <person name="Hollingsworth P."/>
            <person name="Dao Z."/>
            <person name="Luo G."/>
            <person name="Guo H."/>
            <person name="Ma Y."/>
            <person name="Sun W."/>
        </authorList>
    </citation>
    <scope>NUCLEOTIDE SEQUENCE [LARGE SCALE GENOMIC DNA]</scope>
    <source>
        <strain evidence="3">cv. Malutang</strain>
    </source>
</reference>
<gene>
    <name evidence="2" type="ORF">EZV62_000660</name>
</gene>
<dbReference type="SUPFAM" id="SSF55729">
    <property type="entry name" value="Acyl-CoA N-acyltransferases (Nat)"/>
    <property type="match status" value="1"/>
</dbReference>
<feature type="domain" description="N-acetyltransferase" evidence="1">
    <location>
        <begin position="25"/>
        <end position="177"/>
    </location>
</feature>
<keyword evidence="3" id="KW-1185">Reference proteome</keyword>